<proteinExistence type="predicted"/>
<protein>
    <submittedName>
        <fullName evidence="2">N-acetyltransferase</fullName>
    </submittedName>
</protein>
<feature type="domain" description="N-acetyltransferase" evidence="1">
    <location>
        <begin position="32"/>
        <end position="174"/>
    </location>
</feature>
<dbReference type="GO" id="GO:0016747">
    <property type="term" value="F:acyltransferase activity, transferring groups other than amino-acyl groups"/>
    <property type="evidence" value="ECO:0007669"/>
    <property type="project" value="InterPro"/>
</dbReference>
<dbReference type="InterPro" id="IPR016181">
    <property type="entry name" value="Acyl_CoA_acyltransferase"/>
</dbReference>
<evidence type="ECO:0000313" key="3">
    <source>
        <dbReference type="Proteomes" id="UP000293162"/>
    </source>
</evidence>
<dbReference type="AlphaFoldDB" id="A0A4Q5LWL4"/>
<dbReference type="RefSeq" id="WP_130022703.1">
    <property type="nucleotide sequence ID" value="NZ_SEWF01000030.1"/>
</dbReference>
<dbReference type="PANTHER" id="PTHR43792:SF13">
    <property type="entry name" value="ACETYLTRANSFERASE"/>
    <property type="match status" value="1"/>
</dbReference>
<dbReference type="SUPFAM" id="SSF55729">
    <property type="entry name" value="Acyl-CoA N-acyltransferases (Nat)"/>
    <property type="match status" value="1"/>
</dbReference>
<evidence type="ECO:0000313" key="2">
    <source>
        <dbReference type="EMBL" id="RYU94128.1"/>
    </source>
</evidence>
<comment type="caution">
    <text evidence="2">The sequence shown here is derived from an EMBL/GenBank/DDBJ whole genome shotgun (WGS) entry which is preliminary data.</text>
</comment>
<dbReference type="OrthoDB" id="9811523at2"/>
<dbReference type="Pfam" id="PF13302">
    <property type="entry name" value="Acetyltransf_3"/>
    <property type="match status" value="1"/>
</dbReference>
<sequence length="174" mass="19794">MFYIESERLRLIPLNIHQLRIYTQPEVLAENLGLKAAKVETEPLFQNEFDEALQNHWTPLVEKNPDNYVWFTNWLIVQKEENIAVGGIGVSGLPNEKGECETGYGMDLSHRGKGYATEALACLAQWAFKNPDLKAIIAHTFIDGLSSQKVLQKAGFQYVEAKEGLMLWELRRGE</sequence>
<organism evidence="2 3">
    <name type="scientific">Emticicia agri</name>
    <dbReference type="NCBI Taxonomy" id="2492393"/>
    <lineage>
        <taxon>Bacteria</taxon>
        <taxon>Pseudomonadati</taxon>
        <taxon>Bacteroidota</taxon>
        <taxon>Cytophagia</taxon>
        <taxon>Cytophagales</taxon>
        <taxon>Leadbetterellaceae</taxon>
        <taxon>Emticicia</taxon>
    </lineage>
</organism>
<dbReference type="InterPro" id="IPR000182">
    <property type="entry name" value="GNAT_dom"/>
</dbReference>
<dbReference type="PROSITE" id="PS51186">
    <property type="entry name" value="GNAT"/>
    <property type="match status" value="1"/>
</dbReference>
<dbReference type="EMBL" id="SEWF01000030">
    <property type="protein sequence ID" value="RYU94128.1"/>
    <property type="molecule type" value="Genomic_DNA"/>
</dbReference>
<keyword evidence="2" id="KW-0808">Transferase</keyword>
<evidence type="ECO:0000259" key="1">
    <source>
        <dbReference type="PROSITE" id="PS51186"/>
    </source>
</evidence>
<dbReference type="Gene3D" id="3.40.630.30">
    <property type="match status" value="1"/>
</dbReference>
<keyword evidence="3" id="KW-1185">Reference proteome</keyword>
<dbReference type="InterPro" id="IPR051531">
    <property type="entry name" value="N-acetyltransferase"/>
</dbReference>
<reference evidence="2 3" key="1">
    <citation type="submission" date="2019-02" db="EMBL/GenBank/DDBJ databases">
        <title>Bacterial novel species Emticicia sp. 17J42-9 isolated from soil.</title>
        <authorList>
            <person name="Jung H.-Y."/>
        </authorList>
    </citation>
    <scope>NUCLEOTIDE SEQUENCE [LARGE SCALE GENOMIC DNA]</scope>
    <source>
        <strain evidence="2 3">17J42-9</strain>
    </source>
</reference>
<dbReference type="PANTHER" id="PTHR43792">
    <property type="entry name" value="GNAT FAMILY, PUTATIVE (AFU_ORTHOLOGUE AFUA_3G00765)-RELATED-RELATED"/>
    <property type="match status" value="1"/>
</dbReference>
<dbReference type="Proteomes" id="UP000293162">
    <property type="component" value="Unassembled WGS sequence"/>
</dbReference>
<accession>A0A4Q5LWL4</accession>
<name>A0A4Q5LWL4_9BACT</name>
<gene>
    <name evidence="2" type="ORF">EWM59_18300</name>
</gene>